<organism evidence="2 3">
    <name type="scientific">Steroidobacter agaridevorans</name>
    <dbReference type="NCBI Taxonomy" id="2695856"/>
    <lineage>
        <taxon>Bacteria</taxon>
        <taxon>Pseudomonadati</taxon>
        <taxon>Pseudomonadota</taxon>
        <taxon>Gammaproteobacteria</taxon>
        <taxon>Steroidobacterales</taxon>
        <taxon>Steroidobacteraceae</taxon>
        <taxon>Steroidobacter</taxon>
    </lineage>
</organism>
<dbReference type="InterPro" id="IPR001509">
    <property type="entry name" value="Epimerase_deHydtase"/>
</dbReference>
<dbReference type="SUPFAM" id="SSF51735">
    <property type="entry name" value="NAD(P)-binding Rossmann-fold domains"/>
    <property type="match status" value="1"/>
</dbReference>
<keyword evidence="3" id="KW-1185">Reference proteome</keyword>
<gene>
    <name evidence="2" type="primary">wbpK</name>
    <name evidence="2" type="ORF">GCM10011487_40310</name>
</gene>
<dbReference type="GO" id="GO:0004029">
    <property type="term" value="F:aldehyde dehydrogenase (NAD+) activity"/>
    <property type="evidence" value="ECO:0007669"/>
    <property type="project" value="TreeGrafter"/>
</dbReference>
<evidence type="ECO:0000313" key="3">
    <source>
        <dbReference type="Proteomes" id="UP000445000"/>
    </source>
</evidence>
<evidence type="ECO:0000259" key="1">
    <source>
        <dbReference type="Pfam" id="PF01370"/>
    </source>
</evidence>
<dbReference type="Gene3D" id="3.40.50.720">
    <property type="entry name" value="NAD(P)-binding Rossmann-like Domain"/>
    <property type="match status" value="1"/>
</dbReference>
<dbReference type="PANTHER" id="PTHR48079">
    <property type="entry name" value="PROTEIN YEEZ"/>
    <property type="match status" value="1"/>
</dbReference>
<dbReference type="RefSeq" id="WP_161813712.1">
    <property type="nucleotide sequence ID" value="NZ_BLJN01000004.1"/>
</dbReference>
<dbReference type="Pfam" id="PF01370">
    <property type="entry name" value="Epimerase"/>
    <property type="match status" value="1"/>
</dbReference>
<dbReference type="InterPro" id="IPR051783">
    <property type="entry name" value="NAD(P)-dependent_oxidoreduct"/>
</dbReference>
<name>A0A829YGT8_9GAMM</name>
<evidence type="ECO:0000313" key="2">
    <source>
        <dbReference type="EMBL" id="GFE82031.1"/>
    </source>
</evidence>
<dbReference type="EMBL" id="BLJN01000004">
    <property type="protein sequence ID" value="GFE82031.1"/>
    <property type="molecule type" value="Genomic_DNA"/>
</dbReference>
<dbReference type="Proteomes" id="UP000445000">
    <property type="component" value="Unassembled WGS sequence"/>
</dbReference>
<dbReference type="GO" id="GO:0005737">
    <property type="term" value="C:cytoplasm"/>
    <property type="evidence" value="ECO:0007669"/>
    <property type="project" value="TreeGrafter"/>
</dbReference>
<dbReference type="PANTHER" id="PTHR48079:SF6">
    <property type="entry name" value="NAD(P)-BINDING DOMAIN-CONTAINING PROTEIN-RELATED"/>
    <property type="match status" value="1"/>
</dbReference>
<reference evidence="3" key="1">
    <citation type="submission" date="2020-01" db="EMBL/GenBank/DDBJ databases">
        <title>'Steroidobacter agaridevorans' sp. nov., agar-degrading bacteria isolated from rhizosphere soils.</title>
        <authorList>
            <person name="Ikenaga M."/>
            <person name="Kataoka M."/>
            <person name="Murouchi A."/>
            <person name="Katsuragi S."/>
            <person name="Sakai M."/>
        </authorList>
    </citation>
    <scope>NUCLEOTIDE SEQUENCE [LARGE SCALE GENOMIC DNA]</scope>
    <source>
        <strain evidence="3">YU21-B</strain>
    </source>
</reference>
<proteinExistence type="predicted"/>
<dbReference type="InterPro" id="IPR036291">
    <property type="entry name" value="NAD(P)-bd_dom_sf"/>
</dbReference>
<accession>A0A829YGT8</accession>
<protein>
    <submittedName>
        <fullName evidence="2">NAD-dependent epimerase</fullName>
    </submittedName>
</protein>
<sequence length="320" mass="34218">MPIESSPGAVAVTGSTGFIGSVLCPMLSSRGHGLTAIRRELLEASGAVGAARLEQALAGAGAVIHLAARAHVMNEDHADPLAEYRRVNLASTIQIAEAAHRAGVRRFVFVSSIGVLGNNSGDRIFTGSEEPAPIEPYAISKWDAERELRALAQKHAMELVIVRPPLVYGPRVKGNFLRLLRLVHRGVPLPLGSVRNRRSYVGVENLCDFLILCAFHRAAAGRVFVVADGEDVSTPELLRVLARGMNVPSRVFHCPLALLRLAASLGGRRAELHRLTSSLRVDASAARAALGWQPQTGLEAGLIDMARWFAGQVSARGTTT</sequence>
<feature type="domain" description="NAD-dependent epimerase/dehydratase" evidence="1">
    <location>
        <begin position="10"/>
        <end position="227"/>
    </location>
</feature>
<comment type="caution">
    <text evidence="2">The sequence shown here is derived from an EMBL/GenBank/DDBJ whole genome shotgun (WGS) entry which is preliminary data.</text>
</comment>
<dbReference type="AlphaFoldDB" id="A0A829YGT8"/>